<sequence>MGATAPLPDIETRADCERLVRAFYGRALTDPIIGFIFTDVAHLDLEAHVPVIASFWETVLLGARSYGGGAFRPHAELNARVRLQKGHFERWLVLWRTTVDELFAGPTAEEAKAHALRVAAAFHRRLEGLTAGAAAADGPLGLVVTRHGPAADLLE</sequence>
<protein>
    <submittedName>
        <fullName evidence="1">Group III truncated hemoglobin</fullName>
    </submittedName>
</protein>
<proteinExistence type="predicted"/>
<gene>
    <name evidence="1" type="ORF">NBH00_07555</name>
</gene>
<dbReference type="CDD" id="cd08916">
    <property type="entry name" value="TrHb3_P"/>
    <property type="match status" value="1"/>
</dbReference>
<organism evidence="1 2">
    <name type="scientific">Paraconexibacter antarcticus</name>
    <dbReference type="NCBI Taxonomy" id="2949664"/>
    <lineage>
        <taxon>Bacteria</taxon>
        <taxon>Bacillati</taxon>
        <taxon>Actinomycetota</taxon>
        <taxon>Thermoleophilia</taxon>
        <taxon>Solirubrobacterales</taxon>
        <taxon>Paraconexibacteraceae</taxon>
        <taxon>Paraconexibacter</taxon>
    </lineage>
</organism>
<evidence type="ECO:0000313" key="1">
    <source>
        <dbReference type="EMBL" id="UTI66051.1"/>
    </source>
</evidence>
<name>A0ABY5DVL1_9ACTN</name>
<dbReference type="Proteomes" id="UP001056035">
    <property type="component" value="Chromosome"/>
</dbReference>
<reference evidence="1 2" key="1">
    <citation type="submission" date="2022-06" db="EMBL/GenBank/DDBJ databases">
        <title>Paraconexibacter antarcticus.</title>
        <authorList>
            <person name="Kim C.S."/>
        </authorList>
    </citation>
    <scope>NUCLEOTIDE SEQUENCE [LARGE SCALE GENOMIC DNA]</scope>
    <source>
        <strain evidence="1 2">02-257</strain>
    </source>
</reference>
<dbReference type="Gene3D" id="1.10.490.10">
    <property type="entry name" value="Globins"/>
    <property type="match status" value="1"/>
</dbReference>
<keyword evidence="2" id="KW-1185">Reference proteome</keyword>
<dbReference type="InterPro" id="IPR012292">
    <property type="entry name" value="Globin/Proto"/>
</dbReference>
<dbReference type="InterPro" id="IPR009050">
    <property type="entry name" value="Globin-like_sf"/>
</dbReference>
<evidence type="ECO:0000313" key="2">
    <source>
        <dbReference type="Proteomes" id="UP001056035"/>
    </source>
</evidence>
<dbReference type="EMBL" id="CP098502">
    <property type="protein sequence ID" value="UTI66051.1"/>
    <property type="molecule type" value="Genomic_DNA"/>
</dbReference>
<dbReference type="SUPFAM" id="SSF46458">
    <property type="entry name" value="Globin-like"/>
    <property type="match status" value="1"/>
</dbReference>
<accession>A0ABY5DVL1</accession>
<dbReference type="RefSeq" id="WP_254572729.1">
    <property type="nucleotide sequence ID" value="NZ_CP098502.1"/>
</dbReference>